<evidence type="ECO:0000313" key="9">
    <source>
        <dbReference type="EMBL" id="QDO89723.1"/>
    </source>
</evidence>
<sequence length="187" mass="19793">MTRRLVSWGLLALFLVAWAFTLRPVALGGPATFVVVTGQSMEPTYHDGDFVVLRAQDTYAQGDIVSFPVPEGEPGAGALIIHRIIGGTPDAFTIQGDNNDHVDEWTPSEWDVLGAEWFTVPQVGAFLQKLSDPTLLAALAGGIVTVMVFLRPAKPTAGGQPDQETEDESAPSPEGGQPTDTAVSAHA</sequence>
<keyword evidence="10" id="KW-1185">Reference proteome</keyword>
<name>A0A516GDV9_9MICO</name>
<dbReference type="KEGG" id="orz:FNH13_16415"/>
<accession>A0A516GDV9</accession>
<dbReference type="SUPFAM" id="SSF51306">
    <property type="entry name" value="LexA/Signal peptidase"/>
    <property type="match status" value="1"/>
</dbReference>
<evidence type="ECO:0000256" key="3">
    <source>
        <dbReference type="ARBA" id="ARBA00022692"/>
    </source>
</evidence>
<dbReference type="InterPro" id="IPR001733">
    <property type="entry name" value="Peptidase_S26B"/>
</dbReference>
<keyword evidence="3" id="KW-0812">Transmembrane</keyword>
<evidence type="ECO:0000256" key="4">
    <source>
        <dbReference type="ARBA" id="ARBA00022989"/>
    </source>
</evidence>
<feature type="compositionally biased region" description="Polar residues" evidence="7">
    <location>
        <begin position="178"/>
        <end position="187"/>
    </location>
</feature>
<evidence type="ECO:0000313" key="10">
    <source>
        <dbReference type="Proteomes" id="UP000315395"/>
    </source>
</evidence>
<evidence type="ECO:0000259" key="8">
    <source>
        <dbReference type="Pfam" id="PF00717"/>
    </source>
</evidence>
<dbReference type="AlphaFoldDB" id="A0A516GDV9"/>
<reference evidence="9 10" key="1">
    <citation type="submission" date="2019-07" db="EMBL/GenBank/DDBJ databases">
        <title>complete genome sequencing of Ornithinimicrobium sp. H23M54.</title>
        <authorList>
            <person name="Bae J.-W."/>
            <person name="Lee S.-Y."/>
        </authorList>
    </citation>
    <scope>NUCLEOTIDE SEQUENCE [LARGE SCALE GENOMIC DNA]</scope>
    <source>
        <strain evidence="9 10">H23M54</strain>
    </source>
</reference>
<feature type="region of interest" description="Disordered" evidence="7">
    <location>
        <begin position="154"/>
        <end position="187"/>
    </location>
</feature>
<dbReference type="RefSeq" id="WP_143784444.1">
    <property type="nucleotide sequence ID" value="NZ_CP041616.1"/>
</dbReference>
<organism evidence="9 10">
    <name type="scientific">Ornithinimicrobium ciconiae</name>
    <dbReference type="NCBI Taxonomy" id="2594265"/>
    <lineage>
        <taxon>Bacteria</taxon>
        <taxon>Bacillati</taxon>
        <taxon>Actinomycetota</taxon>
        <taxon>Actinomycetes</taxon>
        <taxon>Micrococcales</taxon>
        <taxon>Ornithinimicrobiaceae</taxon>
        <taxon>Ornithinimicrobium</taxon>
    </lineage>
</organism>
<protein>
    <recommendedName>
        <fullName evidence="6">Signal peptidase I</fullName>
        <ecNumber evidence="6">3.4.21.89</ecNumber>
    </recommendedName>
</protein>
<proteinExistence type="predicted"/>
<dbReference type="InterPro" id="IPR036286">
    <property type="entry name" value="LexA/Signal_pep-like_sf"/>
</dbReference>
<evidence type="ECO:0000256" key="6">
    <source>
        <dbReference type="NCBIfam" id="TIGR02228"/>
    </source>
</evidence>
<evidence type="ECO:0000256" key="2">
    <source>
        <dbReference type="ARBA" id="ARBA00022670"/>
    </source>
</evidence>
<dbReference type="CDD" id="cd06462">
    <property type="entry name" value="Peptidase_S24_S26"/>
    <property type="match status" value="1"/>
</dbReference>
<dbReference type="Gene3D" id="2.10.109.10">
    <property type="entry name" value="Umud Fragment, subunit A"/>
    <property type="match status" value="1"/>
</dbReference>
<dbReference type="Pfam" id="PF00717">
    <property type="entry name" value="Peptidase_S24"/>
    <property type="match status" value="1"/>
</dbReference>
<dbReference type="EC" id="3.4.21.89" evidence="6"/>
<dbReference type="InterPro" id="IPR015927">
    <property type="entry name" value="Peptidase_S24_S26A/B/C"/>
</dbReference>
<dbReference type="Proteomes" id="UP000315395">
    <property type="component" value="Chromosome"/>
</dbReference>
<dbReference type="GO" id="GO:0004252">
    <property type="term" value="F:serine-type endopeptidase activity"/>
    <property type="evidence" value="ECO:0007669"/>
    <property type="project" value="UniProtKB-UniRule"/>
</dbReference>
<keyword evidence="4" id="KW-1133">Transmembrane helix</keyword>
<dbReference type="GO" id="GO:0006465">
    <property type="term" value="P:signal peptide processing"/>
    <property type="evidence" value="ECO:0007669"/>
    <property type="project" value="UniProtKB-UniRule"/>
</dbReference>
<dbReference type="EMBL" id="CP041616">
    <property type="protein sequence ID" value="QDO89723.1"/>
    <property type="molecule type" value="Genomic_DNA"/>
</dbReference>
<keyword evidence="5" id="KW-0472">Membrane</keyword>
<keyword evidence="2" id="KW-0645">Protease</keyword>
<dbReference type="OrthoDB" id="1467636at2"/>
<feature type="domain" description="Peptidase S24/S26A/S26B/S26C" evidence="8">
    <location>
        <begin position="29"/>
        <end position="108"/>
    </location>
</feature>
<dbReference type="NCBIfam" id="TIGR02228">
    <property type="entry name" value="sigpep_I_arch"/>
    <property type="match status" value="1"/>
</dbReference>
<evidence type="ECO:0000256" key="1">
    <source>
        <dbReference type="ARBA" id="ARBA00004370"/>
    </source>
</evidence>
<keyword evidence="9" id="KW-0378">Hydrolase</keyword>
<comment type="subcellular location">
    <subcellularLocation>
        <location evidence="1">Membrane</location>
    </subcellularLocation>
</comment>
<evidence type="ECO:0000256" key="5">
    <source>
        <dbReference type="ARBA" id="ARBA00023136"/>
    </source>
</evidence>
<evidence type="ECO:0000256" key="7">
    <source>
        <dbReference type="SAM" id="MobiDB-lite"/>
    </source>
</evidence>
<gene>
    <name evidence="9" type="ORF">FNH13_16415</name>
</gene>
<dbReference type="GO" id="GO:0009003">
    <property type="term" value="F:signal peptidase activity"/>
    <property type="evidence" value="ECO:0007669"/>
    <property type="project" value="UniProtKB-EC"/>
</dbReference>
<dbReference type="GO" id="GO:0016020">
    <property type="term" value="C:membrane"/>
    <property type="evidence" value="ECO:0007669"/>
    <property type="project" value="UniProtKB-SubCell"/>
</dbReference>